<dbReference type="EMBL" id="MU089618">
    <property type="protein sequence ID" value="KAF7850362.1"/>
    <property type="molecule type" value="Genomic_DNA"/>
</dbReference>
<feature type="domain" description="KIB1-4 beta-propeller" evidence="1">
    <location>
        <begin position="71"/>
        <end position="302"/>
    </location>
</feature>
<name>A0A8T0CUD6_CORYI</name>
<dbReference type="InterPro" id="IPR005174">
    <property type="entry name" value="KIB1-4_b-propeller"/>
</dbReference>
<dbReference type="OrthoDB" id="642536at2759"/>
<dbReference type="Gene3D" id="1.20.1280.50">
    <property type="match status" value="1"/>
</dbReference>
<organism evidence="3 4">
    <name type="scientific">Corymbia citriodora subsp. variegata</name>
    <dbReference type="NCBI Taxonomy" id="360336"/>
    <lineage>
        <taxon>Eukaryota</taxon>
        <taxon>Viridiplantae</taxon>
        <taxon>Streptophyta</taxon>
        <taxon>Embryophyta</taxon>
        <taxon>Tracheophyta</taxon>
        <taxon>Spermatophyta</taxon>
        <taxon>Magnoliopsida</taxon>
        <taxon>eudicotyledons</taxon>
        <taxon>Gunneridae</taxon>
        <taxon>Pentapetalae</taxon>
        <taxon>rosids</taxon>
        <taxon>malvids</taxon>
        <taxon>Myrtales</taxon>
        <taxon>Myrtaceae</taxon>
        <taxon>Myrtoideae</taxon>
        <taxon>Eucalypteae</taxon>
        <taxon>Corymbia</taxon>
    </lineage>
</organism>
<dbReference type="PANTHER" id="PTHR44259:SF65">
    <property type="entry name" value="F-BOX DOMAIN-CONTAINING PROTEIN"/>
    <property type="match status" value="1"/>
</dbReference>
<keyword evidence="4" id="KW-1185">Reference proteome</keyword>
<evidence type="ECO:0008006" key="5">
    <source>
        <dbReference type="Google" id="ProtNLM"/>
    </source>
</evidence>
<reference evidence="3" key="1">
    <citation type="submission" date="2020-05" db="EMBL/GenBank/DDBJ databases">
        <title>WGS assembly of Corymbia citriodora subspecies variegata.</title>
        <authorList>
            <person name="Barry K."/>
            <person name="Hundley H."/>
            <person name="Shu S."/>
            <person name="Jenkins J."/>
            <person name="Grimwood J."/>
            <person name="Baten A."/>
        </authorList>
    </citation>
    <scope>NUCLEOTIDE SEQUENCE</scope>
    <source>
        <strain evidence="3">CV2-018</strain>
    </source>
</reference>
<evidence type="ECO:0000259" key="2">
    <source>
        <dbReference type="Pfam" id="PF12937"/>
    </source>
</evidence>
<comment type="caution">
    <text evidence="3">The sequence shown here is derived from an EMBL/GenBank/DDBJ whole genome shotgun (WGS) entry which is preliminary data.</text>
</comment>
<gene>
    <name evidence="3" type="ORF">BT93_L5579</name>
</gene>
<dbReference type="Proteomes" id="UP000806378">
    <property type="component" value="Unassembled WGS sequence"/>
</dbReference>
<evidence type="ECO:0000313" key="4">
    <source>
        <dbReference type="Proteomes" id="UP000806378"/>
    </source>
</evidence>
<dbReference type="AlphaFoldDB" id="A0A8T0CUD6"/>
<dbReference type="SUPFAM" id="SSF81383">
    <property type="entry name" value="F-box domain"/>
    <property type="match status" value="1"/>
</dbReference>
<dbReference type="InterPro" id="IPR050942">
    <property type="entry name" value="F-box_BR-signaling"/>
</dbReference>
<dbReference type="PANTHER" id="PTHR44259">
    <property type="entry name" value="OS07G0183000 PROTEIN-RELATED"/>
    <property type="match status" value="1"/>
</dbReference>
<protein>
    <recommendedName>
        <fullName evidence="5">F-box domain-containing protein</fullName>
    </recommendedName>
</protein>
<dbReference type="CDD" id="cd09917">
    <property type="entry name" value="F-box_SF"/>
    <property type="match status" value="1"/>
</dbReference>
<evidence type="ECO:0000259" key="1">
    <source>
        <dbReference type="Pfam" id="PF03478"/>
    </source>
</evidence>
<evidence type="ECO:0000313" key="3">
    <source>
        <dbReference type="EMBL" id="KAF7850362.1"/>
    </source>
</evidence>
<proteinExistence type="predicted"/>
<feature type="domain" description="F-box" evidence="2">
    <location>
        <begin position="4"/>
        <end position="39"/>
    </location>
</feature>
<sequence>MSNWGALPQDVLRLIAGRLDEEDFVAFGSVCASWRSACAGTYDARTRAPWLISFLDSESRFWSMSWARVRRAPLPSMVGRLCYQGWMITAPEGRGLRLFNPISGTSVELPGSETFSRVHKFALSSSPSVSDDYVVMVHVQPATFAFYRPRERAWTALTYWPKSQIMDLMHYRGRFVALDERCRVITFDPRGDDLQENRVALPKFMGWTTPHLVECSGSLLVVWHMHDYFDSAPSVAFRVHKVDLDGGTWTEVKSLGSVSVFLSYECSFSVELDAGPRLSKVWPNRIYFIEMLVRPADHKIQSYRMEDGKIETHPELMPWCSGTTPRWIQPSF</sequence>
<dbReference type="Gramene" id="rna-gnl|WGS:JABURB|Cocit.L5579.1">
    <property type="protein sequence ID" value="cds-KAF7850362.1"/>
    <property type="gene ID" value="gene-BT93_L5579"/>
</dbReference>
<dbReference type="InterPro" id="IPR001810">
    <property type="entry name" value="F-box_dom"/>
</dbReference>
<accession>A0A8T0CUD6</accession>
<dbReference type="InterPro" id="IPR036047">
    <property type="entry name" value="F-box-like_dom_sf"/>
</dbReference>
<dbReference type="Pfam" id="PF12937">
    <property type="entry name" value="F-box-like"/>
    <property type="match status" value="1"/>
</dbReference>
<dbReference type="Pfam" id="PF03478">
    <property type="entry name" value="Beta-prop_KIB1-4"/>
    <property type="match status" value="1"/>
</dbReference>